<protein>
    <submittedName>
        <fullName evidence="2">Uncharacterized protein</fullName>
    </submittedName>
</protein>
<evidence type="ECO:0000256" key="1">
    <source>
        <dbReference type="SAM" id="Phobius"/>
    </source>
</evidence>
<accession>A0A841JQ10</accession>
<dbReference type="AlphaFoldDB" id="A0A841JQ10"/>
<keyword evidence="1" id="KW-1133">Transmembrane helix</keyword>
<sequence>MAWFTLIFGGIILLIGLSGQIFGIRRGAPSHPHDRQARRLVMTIGSAVVGLWLVAFSAARLLHLHHTGHW</sequence>
<keyword evidence="3" id="KW-1185">Reference proteome</keyword>
<keyword evidence="1" id="KW-0472">Membrane</keyword>
<evidence type="ECO:0000313" key="2">
    <source>
        <dbReference type="EMBL" id="MBB6143472.1"/>
    </source>
</evidence>
<dbReference type="EMBL" id="JACHEK010000002">
    <property type="protein sequence ID" value="MBB6143472.1"/>
    <property type="molecule type" value="Genomic_DNA"/>
</dbReference>
<gene>
    <name evidence="2" type="ORF">HNQ77_001416</name>
</gene>
<feature type="transmembrane region" description="Helical" evidence="1">
    <location>
        <begin position="40"/>
        <end position="62"/>
    </location>
</feature>
<name>A0A841JQ10_9BACT</name>
<dbReference type="Proteomes" id="UP000538666">
    <property type="component" value="Unassembled WGS sequence"/>
</dbReference>
<evidence type="ECO:0000313" key="3">
    <source>
        <dbReference type="Proteomes" id="UP000538666"/>
    </source>
</evidence>
<keyword evidence="1" id="KW-0812">Transmembrane</keyword>
<comment type="caution">
    <text evidence="2">The sequence shown here is derived from an EMBL/GenBank/DDBJ whole genome shotgun (WGS) entry which is preliminary data.</text>
</comment>
<reference evidence="2 3" key="1">
    <citation type="submission" date="2020-08" db="EMBL/GenBank/DDBJ databases">
        <title>Genomic Encyclopedia of Type Strains, Phase IV (KMG-IV): sequencing the most valuable type-strain genomes for metagenomic binning, comparative biology and taxonomic classification.</title>
        <authorList>
            <person name="Goeker M."/>
        </authorList>
    </citation>
    <scope>NUCLEOTIDE SEQUENCE [LARGE SCALE GENOMIC DNA]</scope>
    <source>
        <strain evidence="2 3">DSM 103733</strain>
    </source>
</reference>
<feature type="transmembrane region" description="Helical" evidence="1">
    <location>
        <begin position="6"/>
        <end position="28"/>
    </location>
</feature>
<organism evidence="2 3">
    <name type="scientific">Silvibacterium bohemicum</name>
    <dbReference type="NCBI Taxonomy" id="1577686"/>
    <lineage>
        <taxon>Bacteria</taxon>
        <taxon>Pseudomonadati</taxon>
        <taxon>Acidobacteriota</taxon>
        <taxon>Terriglobia</taxon>
        <taxon>Terriglobales</taxon>
        <taxon>Acidobacteriaceae</taxon>
        <taxon>Silvibacterium</taxon>
    </lineage>
</organism>
<dbReference type="RefSeq" id="WP_050062342.1">
    <property type="nucleotide sequence ID" value="NZ_JACHEK010000002.1"/>
</dbReference>
<proteinExistence type="predicted"/>
<dbReference type="OrthoDB" id="123402at2"/>